<feature type="repeat" description="ANK" evidence="3">
    <location>
        <begin position="85"/>
        <end position="110"/>
    </location>
</feature>
<feature type="non-terminal residue" evidence="4">
    <location>
        <position position="110"/>
    </location>
</feature>
<dbReference type="SMART" id="SM00248">
    <property type="entry name" value="ANK"/>
    <property type="match status" value="3"/>
</dbReference>
<feature type="non-terminal residue" evidence="4">
    <location>
        <position position="1"/>
    </location>
</feature>
<feature type="repeat" description="ANK" evidence="3">
    <location>
        <begin position="18"/>
        <end position="52"/>
    </location>
</feature>
<dbReference type="RefSeq" id="XP_024743907.1">
    <property type="nucleotide sequence ID" value="XM_024873040.1"/>
</dbReference>
<sequence length="110" mass="11520">IAKLLIENGADVLASCVAGESPLDRAARGGHDKIVTVKLLVERGANIEYRDVNERTPLISGSIHGSKSIENLLDAGVDINAFDKDGGTALHWAGHNGHETVVKQLLASGA</sequence>
<reference evidence="4 5" key="1">
    <citation type="submission" date="2016-04" db="EMBL/GenBank/DDBJ databases">
        <title>A degradative enzymes factory behind the ericoid mycorrhizal symbiosis.</title>
        <authorList>
            <consortium name="DOE Joint Genome Institute"/>
            <person name="Martino E."/>
            <person name="Morin E."/>
            <person name="Grelet G."/>
            <person name="Kuo A."/>
            <person name="Kohler A."/>
            <person name="Daghino S."/>
            <person name="Barry K."/>
            <person name="Choi C."/>
            <person name="Cichocki N."/>
            <person name="Clum A."/>
            <person name="Copeland A."/>
            <person name="Hainaut M."/>
            <person name="Haridas S."/>
            <person name="Labutti K."/>
            <person name="Lindquist E."/>
            <person name="Lipzen A."/>
            <person name="Khouja H.-R."/>
            <person name="Murat C."/>
            <person name="Ohm R."/>
            <person name="Olson A."/>
            <person name="Spatafora J."/>
            <person name="Veneault-Fourrey C."/>
            <person name="Henrissat B."/>
            <person name="Grigoriev I."/>
            <person name="Martin F."/>
            <person name="Perotto S."/>
        </authorList>
    </citation>
    <scope>NUCLEOTIDE SEQUENCE [LARGE SCALE GENOMIC DNA]</scope>
    <source>
        <strain evidence="4 5">E</strain>
    </source>
</reference>
<evidence type="ECO:0000313" key="4">
    <source>
        <dbReference type="EMBL" id="PMD67003.1"/>
    </source>
</evidence>
<dbReference type="PROSITE" id="PS50088">
    <property type="entry name" value="ANK_REPEAT"/>
    <property type="match status" value="2"/>
</dbReference>
<protein>
    <submittedName>
        <fullName evidence="4">Ankyrin</fullName>
    </submittedName>
</protein>
<accession>A0A2J6TVF5</accession>
<dbReference type="Proteomes" id="UP000235371">
    <property type="component" value="Unassembled WGS sequence"/>
</dbReference>
<dbReference type="GeneID" id="36581120"/>
<evidence type="ECO:0000256" key="1">
    <source>
        <dbReference type="ARBA" id="ARBA00022737"/>
    </source>
</evidence>
<dbReference type="InParanoid" id="A0A2J6TVF5"/>
<evidence type="ECO:0000256" key="3">
    <source>
        <dbReference type="PROSITE-ProRule" id="PRU00023"/>
    </source>
</evidence>
<dbReference type="OrthoDB" id="20872at2759"/>
<keyword evidence="1" id="KW-0677">Repeat</keyword>
<evidence type="ECO:0000256" key="2">
    <source>
        <dbReference type="ARBA" id="ARBA00023043"/>
    </source>
</evidence>
<dbReference type="EMBL" id="KZ613740">
    <property type="protein sequence ID" value="PMD67003.1"/>
    <property type="molecule type" value="Genomic_DNA"/>
</dbReference>
<dbReference type="InterPro" id="IPR036770">
    <property type="entry name" value="Ankyrin_rpt-contain_sf"/>
</dbReference>
<gene>
    <name evidence="4" type="ORF">K444DRAFT_483110</name>
</gene>
<dbReference type="PANTHER" id="PTHR24126:SF14">
    <property type="entry name" value="ANK_REP_REGION DOMAIN-CONTAINING PROTEIN"/>
    <property type="match status" value="1"/>
</dbReference>
<dbReference type="AlphaFoldDB" id="A0A2J6TVF5"/>
<proteinExistence type="predicted"/>
<dbReference type="InterPro" id="IPR002110">
    <property type="entry name" value="Ankyrin_rpt"/>
</dbReference>
<dbReference type="Gene3D" id="1.25.40.20">
    <property type="entry name" value="Ankyrin repeat-containing domain"/>
    <property type="match status" value="2"/>
</dbReference>
<dbReference type="PRINTS" id="PR01415">
    <property type="entry name" value="ANKYRIN"/>
</dbReference>
<dbReference type="PROSITE" id="PS50297">
    <property type="entry name" value="ANK_REP_REGION"/>
    <property type="match status" value="2"/>
</dbReference>
<dbReference type="PANTHER" id="PTHR24126">
    <property type="entry name" value="ANKYRIN REPEAT, PH AND SEC7 DOMAIN CONTAINING PROTEIN SECG-RELATED"/>
    <property type="match status" value="1"/>
</dbReference>
<dbReference type="Pfam" id="PF12796">
    <property type="entry name" value="Ank_2"/>
    <property type="match status" value="1"/>
</dbReference>
<evidence type="ECO:0000313" key="5">
    <source>
        <dbReference type="Proteomes" id="UP000235371"/>
    </source>
</evidence>
<keyword evidence="2 3" id="KW-0040">ANK repeat</keyword>
<dbReference type="STRING" id="1095630.A0A2J6TVF5"/>
<keyword evidence="5" id="KW-1185">Reference proteome</keyword>
<organism evidence="4 5">
    <name type="scientific">Hyaloscypha bicolor E</name>
    <dbReference type="NCBI Taxonomy" id="1095630"/>
    <lineage>
        <taxon>Eukaryota</taxon>
        <taxon>Fungi</taxon>
        <taxon>Dikarya</taxon>
        <taxon>Ascomycota</taxon>
        <taxon>Pezizomycotina</taxon>
        <taxon>Leotiomycetes</taxon>
        <taxon>Helotiales</taxon>
        <taxon>Hyaloscyphaceae</taxon>
        <taxon>Hyaloscypha</taxon>
        <taxon>Hyaloscypha bicolor</taxon>
    </lineage>
</organism>
<name>A0A2J6TVF5_9HELO</name>
<dbReference type="SUPFAM" id="SSF48403">
    <property type="entry name" value="Ankyrin repeat"/>
    <property type="match status" value="1"/>
</dbReference>